<evidence type="ECO:0000313" key="3">
    <source>
        <dbReference type="Proteomes" id="UP001267878"/>
    </source>
</evidence>
<dbReference type="EMBL" id="JAVDVW010000001">
    <property type="protein sequence ID" value="MDR7099001.1"/>
    <property type="molecule type" value="Genomic_DNA"/>
</dbReference>
<evidence type="ECO:0000256" key="1">
    <source>
        <dbReference type="SAM" id="MobiDB-lite"/>
    </source>
</evidence>
<name>A0ABU1VND7_9GAMM</name>
<keyword evidence="3" id="KW-1185">Reference proteome</keyword>
<sequence>MFWYYVAPFAYDKWNILFENQPRSLVYDTKLDALRAAVRAAENNFDDKGQPSGVKVEQNGQWRNALTFGEQEVSSVGSSGVDPSSFPPSSRHAPGRRGTDLSRR</sequence>
<evidence type="ECO:0000313" key="2">
    <source>
        <dbReference type="EMBL" id="MDR7099001.1"/>
    </source>
</evidence>
<comment type="caution">
    <text evidence="2">The sequence shown here is derived from an EMBL/GenBank/DDBJ whole genome shotgun (WGS) entry which is preliminary data.</text>
</comment>
<dbReference type="Proteomes" id="UP001267878">
    <property type="component" value="Unassembled WGS sequence"/>
</dbReference>
<reference evidence="2 3" key="1">
    <citation type="submission" date="2023-07" db="EMBL/GenBank/DDBJ databases">
        <title>Sorghum-associated microbial communities from plants grown in Nebraska, USA.</title>
        <authorList>
            <person name="Schachtman D."/>
        </authorList>
    </citation>
    <scope>NUCLEOTIDE SEQUENCE [LARGE SCALE GENOMIC DNA]</scope>
    <source>
        <strain evidence="2 3">BE187</strain>
    </source>
</reference>
<dbReference type="RefSeq" id="WP_310053142.1">
    <property type="nucleotide sequence ID" value="NZ_JAVDVW010000001.1"/>
</dbReference>
<protein>
    <submittedName>
        <fullName evidence="2">Uncharacterized protein</fullName>
    </submittedName>
</protein>
<gene>
    <name evidence="2" type="ORF">J2X04_001348</name>
</gene>
<accession>A0ABU1VND7</accession>
<feature type="compositionally biased region" description="Low complexity" evidence="1">
    <location>
        <begin position="73"/>
        <end position="90"/>
    </location>
</feature>
<proteinExistence type="predicted"/>
<organism evidence="2 3">
    <name type="scientific">Agrilutibacter niabensis</name>
    <dbReference type="NCBI Taxonomy" id="380628"/>
    <lineage>
        <taxon>Bacteria</taxon>
        <taxon>Pseudomonadati</taxon>
        <taxon>Pseudomonadota</taxon>
        <taxon>Gammaproteobacteria</taxon>
        <taxon>Lysobacterales</taxon>
        <taxon>Lysobacteraceae</taxon>
        <taxon>Agrilutibacter</taxon>
    </lineage>
</organism>
<feature type="region of interest" description="Disordered" evidence="1">
    <location>
        <begin position="73"/>
        <end position="104"/>
    </location>
</feature>